<protein>
    <submittedName>
        <fullName evidence="2">Uncharacterized protein</fullName>
    </submittedName>
</protein>
<gene>
    <name evidence="2" type="ORF">SKAU_G00381830</name>
</gene>
<comment type="caution">
    <text evidence="2">The sequence shown here is derived from an EMBL/GenBank/DDBJ whole genome shotgun (WGS) entry which is preliminary data.</text>
</comment>
<sequence>MNIWGLNLKRRTKCNRAIPVPILALPTLGFLAMGTFRRDLSDRARFSSSYDRGTASVRTLHDPVCPRDWDSDRAAGRPLERVFALPTPQVGSPCLRVRPAAAAVGVTLCRA</sequence>
<dbReference type="AlphaFoldDB" id="A0A9Q1EDV2"/>
<keyword evidence="3" id="KW-1185">Reference proteome</keyword>
<dbReference type="EMBL" id="JAINUF010000019">
    <property type="protein sequence ID" value="KAJ8336963.1"/>
    <property type="molecule type" value="Genomic_DNA"/>
</dbReference>
<evidence type="ECO:0000313" key="3">
    <source>
        <dbReference type="Proteomes" id="UP001152622"/>
    </source>
</evidence>
<dbReference type="Proteomes" id="UP001152622">
    <property type="component" value="Chromosome 19"/>
</dbReference>
<evidence type="ECO:0000313" key="2">
    <source>
        <dbReference type="EMBL" id="KAJ8336963.1"/>
    </source>
</evidence>
<organism evidence="2 3">
    <name type="scientific">Synaphobranchus kaupii</name>
    <name type="common">Kaup's arrowtooth eel</name>
    <dbReference type="NCBI Taxonomy" id="118154"/>
    <lineage>
        <taxon>Eukaryota</taxon>
        <taxon>Metazoa</taxon>
        <taxon>Chordata</taxon>
        <taxon>Craniata</taxon>
        <taxon>Vertebrata</taxon>
        <taxon>Euteleostomi</taxon>
        <taxon>Actinopterygii</taxon>
        <taxon>Neopterygii</taxon>
        <taxon>Teleostei</taxon>
        <taxon>Anguilliformes</taxon>
        <taxon>Synaphobranchidae</taxon>
        <taxon>Synaphobranchus</taxon>
    </lineage>
</organism>
<feature type="transmembrane region" description="Helical" evidence="1">
    <location>
        <begin position="17"/>
        <end position="36"/>
    </location>
</feature>
<keyword evidence="1" id="KW-0812">Transmembrane</keyword>
<name>A0A9Q1EDV2_SYNKA</name>
<keyword evidence="1" id="KW-1133">Transmembrane helix</keyword>
<keyword evidence="1" id="KW-0472">Membrane</keyword>
<reference evidence="2" key="1">
    <citation type="journal article" date="2023" name="Science">
        <title>Genome structures resolve the early diversification of teleost fishes.</title>
        <authorList>
            <person name="Parey E."/>
            <person name="Louis A."/>
            <person name="Montfort J."/>
            <person name="Bouchez O."/>
            <person name="Roques C."/>
            <person name="Iampietro C."/>
            <person name="Lluch J."/>
            <person name="Castinel A."/>
            <person name="Donnadieu C."/>
            <person name="Desvignes T."/>
            <person name="Floi Bucao C."/>
            <person name="Jouanno E."/>
            <person name="Wen M."/>
            <person name="Mejri S."/>
            <person name="Dirks R."/>
            <person name="Jansen H."/>
            <person name="Henkel C."/>
            <person name="Chen W.J."/>
            <person name="Zahm M."/>
            <person name="Cabau C."/>
            <person name="Klopp C."/>
            <person name="Thompson A.W."/>
            <person name="Robinson-Rechavi M."/>
            <person name="Braasch I."/>
            <person name="Lecointre G."/>
            <person name="Bobe J."/>
            <person name="Postlethwait J.H."/>
            <person name="Berthelot C."/>
            <person name="Roest Crollius H."/>
            <person name="Guiguen Y."/>
        </authorList>
    </citation>
    <scope>NUCLEOTIDE SEQUENCE</scope>
    <source>
        <strain evidence="2">WJC10195</strain>
    </source>
</reference>
<accession>A0A9Q1EDV2</accession>
<evidence type="ECO:0000256" key="1">
    <source>
        <dbReference type="SAM" id="Phobius"/>
    </source>
</evidence>
<proteinExistence type="predicted"/>